<sequence>MTEQSQEALKKLQDLWQRKGDGPIVTMDAGPNIHLLYRQEQMDLANQFKKDHLIGNYDVI</sequence>
<dbReference type="eggNOG" id="COG3407">
    <property type="taxonomic scope" value="Bacteria"/>
</dbReference>
<evidence type="ECO:0000313" key="2">
    <source>
        <dbReference type="Proteomes" id="UP000018838"/>
    </source>
</evidence>
<evidence type="ECO:0000313" key="1">
    <source>
        <dbReference type="EMBL" id="AHE68179.1"/>
    </source>
</evidence>
<dbReference type="SUPFAM" id="SSF55060">
    <property type="entry name" value="GHMP Kinase, C-terminal domain"/>
    <property type="match status" value="1"/>
</dbReference>
<accession>W0BIC6</accession>
<gene>
    <name evidence="1" type="ORF">Loa_02645</name>
</gene>
<dbReference type="KEGG" id="lok:Loa_02645"/>
<name>W0BIC6_9GAMM</name>
<organism evidence="1 2">
    <name type="scientific">Legionella oakridgensis ATCC 33761 = DSM 21215</name>
    <dbReference type="NCBI Taxonomy" id="1268635"/>
    <lineage>
        <taxon>Bacteria</taxon>
        <taxon>Pseudomonadati</taxon>
        <taxon>Pseudomonadota</taxon>
        <taxon>Gammaproteobacteria</taxon>
        <taxon>Legionellales</taxon>
        <taxon>Legionellaceae</taxon>
        <taxon>Legionella</taxon>
    </lineage>
</organism>
<keyword evidence="2" id="KW-1185">Reference proteome</keyword>
<proteinExistence type="predicted"/>
<dbReference type="Gene3D" id="3.30.70.890">
    <property type="entry name" value="GHMP kinase, C-terminal domain"/>
    <property type="match status" value="1"/>
</dbReference>
<protein>
    <recommendedName>
        <fullName evidence="3">Diphosphomevalonate decarboxylase</fullName>
    </recommendedName>
</protein>
<dbReference type="Proteomes" id="UP000018838">
    <property type="component" value="Chromosome"/>
</dbReference>
<dbReference type="InterPro" id="IPR036554">
    <property type="entry name" value="GHMP_kinase_C_sf"/>
</dbReference>
<reference evidence="1 2" key="1">
    <citation type="journal article" date="2013" name="Int. J. Med. Microbiol.">
        <title>Legionella oakridgensis ATCC 33761 genome sequence and phenotypic characterization reveals its replication capacity in amoebae.</title>
        <authorList>
            <person name="Brzuszkiewicz E."/>
            <person name="Schulz T."/>
            <person name="Rydzewski K."/>
            <person name="Daniel R."/>
            <person name="Gillmaier N."/>
            <person name="Dittmann C."/>
            <person name="Holland G."/>
            <person name="Schunder E."/>
            <person name="Lautner M."/>
            <person name="Eisenreich W."/>
            <person name="Luck C."/>
            <person name="Heuner K."/>
        </authorList>
    </citation>
    <scope>NUCLEOTIDE SEQUENCE [LARGE SCALE GENOMIC DNA]</scope>
    <source>
        <strain>OR-10</strain>
        <strain evidence="2">ATCC 33761</strain>
    </source>
</reference>
<dbReference type="EMBL" id="CP004006">
    <property type="protein sequence ID" value="AHE68179.1"/>
    <property type="molecule type" value="Genomic_DNA"/>
</dbReference>
<dbReference type="STRING" id="1268635.Loa_02645"/>
<evidence type="ECO:0008006" key="3">
    <source>
        <dbReference type="Google" id="ProtNLM"/>
    </source>
</evidence>
<dbReference type="HOGENOM" id="CLU_2935928_0_0_6"/>
<dbReference type="AlphaFoldDB" id="W0BIC6"/>
<dbReference type="PATRIC" id="fig|1268635.3.peg.2713"/>